<keyword evidence="11" id="KW-0464">Manganese</keyword>
<dbReference type="InterPro" id="IPR041816">
    <property type="entry name" value="Dbr1_N"/>
</dbReference>
<evidence type="ECO:0000256" key="4">
    <source>
        <dbReference type="ARBA" id="ARBA00004123"/>
    </source>
</evidence>
<dbReference type="InterPro" id="IPR029052">
    <property type="entry name" value="Metallo-depent_PP-like"/>
</dbReference>
<evidence type="ECO:0000313" key="15">
    <source>
        <dbReference type="EMBL" id="GJF00651.1"/>
    </source>
</evidence>
<evidence type="ECO:0000256" key="5">
    <source>
        <dbReference type="ARBA" id="ARBA00006045"/>
    </source>
</evidence>
<evidence type="ECO:0000256" key="12">
    <source>
        <dbReference type="ARBA" id="ARBA00023242"/>
    </source>
</evidence>
<accession>A0A9P3GYB0</accession>
<dbReference type="CDD" id="cd00844">
    <property type="entry name" value="MPP_Dbr1_N"/>
    <property type="match status" value="1"/>
</dbReference>
<dbReference type="GO" id="GO:0000398">
    <property type="term" value="P:mRNA splicing, via spliceosome"/>
    <property type="evidence" value="ECO:0007669"/>
    <property type="project" value="TreeGrafter"/>
</dbReference>
<dbReference type="EMBL" id="BPQB01000178">
    <property type="protein sequence ID" value="GJF00651.1"/>
    <property type="molecule type" value="Genomic_DNA"/>
</dbReference>
<dbReference type="Pfam" id="PF00149">
    <property type="entry name" value="Metallophos"/>
    <property type="match status" value="1"/>
</dbReference>
<feature type="compositionally biased region" description="Pro residues" evidence="13">
    <location>
        <begin position="270"/>
        <end position="280"/>
    </location>
</feature>
<keyword evidence="8" id="KW-0378">Hydrolase</keyword>
<comment type="cofactor">
    <cofactor evidence="2">
        <name>Zn(2+)</name>
        <dbReference type="ChEBI" id="CHEBI:29105"/>
    </cofactor>
</comment>
<feature type="region of interest" description="Disordered" evidence="13">
    <location>
        <begin position="261"/>
        <end position="298"/>
    </location>
</feature>
<keyword evidence="12" id="KW-0539">Nucleus</keyword>
<dbReference type="InterPro" id="IPR007708">
    <property type="entry name" value="DBR1_C"/>
</dbReference>
<keyword evidence="7" id="KW-0479">Metal-binding</keyword>
<gene>
    <name evidence="15" type="ORF">PsYK624_169470</name>
</gene>
<protein>
    <submittedName>
        <fullName evidence="15">DBR1-domain-containing protein</fullName>
    </submittedName>
</protein>
<evidence type="ECO:0000313" key="16">
    <source>
        <dbReference type="Proteomes" id="UP000703269"/>
    </source>
</evidence>
<dbReference type="Proteomes" id="UP000703269">
    <property type="component" value="Unassembled WGS sequence"/>
</dbReference>
<feature type="region of interest" description="Disordered" evidence="13">
    <location>
        <begin position="307"/>
        <end position="326"/>
    </location>
</feature>
<evidence type="ECO:0000259" key="14">
    <source>
        <dbReference type="SMART" id="SM01124"/>
    </source>
</evidence>
<evidence type="ECO:0000256" key="8">
    <source>
        <dbReference type="ARBA" id="ARBA00022801"/>
    </source>
</evidence>
<feature type="region of interest" description="Disordered" evidence="13">
    <location>
        <begin position="459"/>
        <end position="478"/>
    </location>
</feature>
<evidence type="ECO:0000256" key="13">
    <source>
        <dbReference type="SAM" id="MobiDB-lite"/>
    </source>
</evidence>
<dbReference type="OrthoDB" id="407609at2759"/>
<dbReference type="SMART" id="SM01124">
    <property type="entry name" value="DBR1"/>
    <property type="match status" value="1"/>
</dbReference>
<comment type="cofactor">
    <cofactor evidence="3">
        <name>Fe(2+)</name>
        <dbReference type="ChEBI" id="CHEBI:29033"/>
    </cofactor>
</comment>
<keyword evidence="16" id="KW-1185">Reference proteome</keyword>
<feature type="compositionally biased region" description="Pro residues" evidence="13">
    <location>
        <begin position="311"/>
        <end position="324"/>
    </location>
</feature>
<reference evidence="15 16" key="1">
    <citation type="submission" date="2021-08" db="EMBL/GenBank/DDBJ databases">
        <title>Draft Genome Sequence of Phanerochaete sordida strain YK-624.</title>
        <authorList>
            <person name="Mori T."/>
            <person name="Dohra H."/>
            <person name="Suzuki T."/>
            <person name="Kawagishi H."/>
            <person name="Hirai H."/>
        </authorList>
    </citation>
    <scope>NUCLEOTIDE SEQUENCE [LARGE SCALE GENOMIC DNA]</scope>
    <source>
        <strain evidence="15 16">YK-624</strain>
    </source>
</reference>
<dbReference type="PANTHER" id="PTHR12849">
    <property type="entry name" value="RNA LARIAT DEBRANCHING ENZYME"/>
    <property type="match status" value="1"/>
</dbReference>
<evidence type="ECO:0000256" key="11">
    <source>
        <dbReference type="ARBA" id="ARBA00023211"/>
    </source>
</evidence>
<sequence length="502" mass="54946">MKIAVEGCCHGELEAIYGQIAHLEQQNGYKVDLLLICGDFQSIRNERDLQCMAVPDKYRKLGEFYKYYTGERVAPILTILIGGNHEASNYLWELYHGGWVAPNMYFLGHAGCVQVNGVRIAGASGIFKPHDFTQGHHERLPYSAGAMRSIYHVREYNVRRLSLLSSPDIFLSHDWPASIEHYGNLPQLLKRKPFFRADIDKGQLGSPPMMGLLRQLRPQWWFSAHLHARFEATVRHDPLEAPAEQSQEQAKAENPDEIIIDDDFDAPAPSSAPGPAPVPDSAPSQPTAAPSAAPINPDEITLDDEEADVVAPPPPPPQPAPPMAAAPGRETRFLALDKCLPRRQFLEVVDVSSPNSASPPVLSFDPEWLAITRAFNPHMPLGLRQAQYPSEDDARAAVSEANAWIREHVFGVHGNTGISATVGASSESAAGTQEVAGAATVADALPTKRVDEVQQFAVTAPPPGTPDSTGRQQPPYYANPQTAAFCRMLEIENKVDLAGTRR</sequence>
<feature type="domain" description="Lariat debranching enzyme C-terminal" evidence="14">
    <location>
        <begin position="320"/>
        <end position="495"/>
    </location>
</feature>
<comment type="subcellular location">
    <subcellularLocation>
        <location evidence="4">Nucleus</location>
    </subcellularLocation>
</comment>
<proteinExistence type="inferred from homology"/>
<dbReference type="InterPro" id="IPR004843">
    <property type="entry name" value="Calcineurin-like_PHP"/>
</dbReference>
<keyword evidence="9" id="KW-0862">Zinc</keyword>
<dbReference type="GO" id="GO:0046872">
    <property type="term" value="F:metal ion binding"/>
    <property type="evidence" value="ECO:0007669"/>
    <property type="project" value="UniProtKB-KW"/>
</dbReference>
<dbReference type="FunFam" id="3.60.21.10:FF:000035">
    <property type="entry name" value="Lariat debranching enzyme"/>
    <property type="match status" value="1"/>
</dbReference>
<dbReference type="AlphaFoldDB" id="A0A9P3GYB0"/>
<dbReference type="SUPFAM" id="SSF56300">
    <property type="entry name" value="Metallo-dependent phosphatases"/>
    <property type="match status" value="1"/>
</dbReference>
<dbReference type="GO" id="GO:0008419">
    <property type="term" value="F:RNA lariat debranching enzyme activity"/>
    <property type="evidence" value="ECO:0007669"/>
    <property type="project" value="UniProtKB-ARBA"/>
</dbReference>
<keyword evidence="10" id="KW-0408">Iron</keyword>
<comment type="caution">
    <text evidence="15">The sequence shown here is derived from an EMBL/GenBank/DDBJ whole genome shotgun (WGS) entry which is preliminary data.</text>
</comment>
<evidence type="ECO:0000256" key="2">
    <source>
        <dbReference type="ARBA" id="ARBA00001947"/>
    </source>
</evidence>
<comment type="similarity">
    <text evidence="5">Belongs to the lariat debranching enzyme family.</text>
</comment>
<keyword evidence="6" id="KW-0507">mRNA processing</keyword>
<organism evidence="15 16">
    <name type="scientific">Phanerochaete sordida</name>
    <dbReference type="NCBI Taxonomy" id="48140"/>
    <lineage>
        <taxon>Eukaryota</taxon>
        <taxon>Fungi</taxon>
        <taxon>Dikarya</taxon>
        <taxon>Basidiomycota</taxon>
        <taxon>Agaricomycotina</taxon>
        <taxon>Agaricomycetes</taxon>
        <taxon>Polyporales</taxon>
        <taxon>Phanerochaetaceae</taxon>
        <taxon>Phanerochaete</taxon>
    </lineage>
</organism>
<evidence type="ECO:0000256" key="1">
    <source>
        <dbReference type="ARBA" id="ARBA00001936"/>
    </source>
</evidence>
<comment type="cofactor">
    <cofactor evidence="1">
        <name>Mn(2+)</name>
        <dbReference type="ChEBI" id="CHEBI:29035"/>
    </cofactor>
</comment>
<dbReference type="GO" id="GO:0005634">
    <property type="term" value="C:nucleus"/>
    <property type="evidence" value="ECO:0007669"/>
    <property type="project" value="UniProtKB-SubCell"/>
</dbReference>
<feature type="compositionally biased region" description="Low complexity" evidence="13">
    <location>
        <begin position="281"/>
        <end position="294"/>
    </location>
</feature>
<name>A0A9P3GYB0_9APHY</name>
<evidence type="ECO:0000256" key="3">
    <source>
        <dbReference type="ARBA" id="ARBA00001954"/>
    </source>
</evidence>
<evidence type="ECO:0000256" key="9">
    <source>
        <dbReference type="ARBA" id="ARBA00022833"/>
    </source>
</evidence>
<evidence type="ECO:0000256" key="10">
    <source>
        <dbReference type="ARBA" id="ARBA00023004"/>
    </source>
</evidence>
<dbReference type="Pfam" id="PF05011">
    <property type="entry name" value="DBR1"/>
    <property type="match status" value="1"/>
</dbReference>
<dbReference type="PANTHER" id="PTHR12849:SF0">
    <property type="entry name" value="LARIAT DEBRANCHING ENZYME"/>
    <property type="match status" value="1"/>
</dbReference>
<evidence type="ECO:0000256" key="7">
    <source>
        <dbReference type="ARBA" id="ARBA00022723"/>
    </source>
</evidence>
<evidence type="ECO:0000256" key="6">
    <source>
        <dbReference type="ARBA" id="ARBA00022664"/>
    </source>
</evidence>